<feature type="domain" description="Dienelactone hydrolase" evidence="1">
    <location>
        <begin position="117"/>
        <end position="361"/>
    </location>
</feature>
<reference evidence="2" key="1">
    <citation type="submission" date="2022-07" db="EMBL/GenBank/DDBJ databases">
        <title>Draft genome sequence of Zalerion maritima ATCC 34329, a (micro)plastics degrading marine fungus.</title>
        <authorList>
            <person name="Paco A."/>
            <person name="Goncalves M.F.M."/>
            <person name="Rocha-Santos T.A.P."/>
            <person name="Alves A."/>
        </authorList>
    </citation>
    <scope>NUCLEOTIDE SEQUENCE</scope>
    <source>
        <strain evidence="2">ATCC 34329</strain>
    </source>
</reference>
<gene>
    <name evidence="2" type="ORF">MKZ38_004613</name>
</gene>
<dbReference type="InterPro" id="IPR002925">
    <property type="entry name" value="Dienelactn_hydro"/>
</dbReference>
<dbReference type="PANTHER" id="PTHR47668">
    <property type="entry name" value="DIENELACTONE HYDROLASE FAMILY PROTEIN (AFU_ORTHOLOGUE AFUA_6G01940)"/>
    <property type="match status" value="1"/>
</dbReference>
<evidence type="ECO:0000313" key="3">
    <source>
        <dbReference type="Proteomes" id="UP001201980"/>
    </source>
</evidence>
<name>A0AAD5RS39_9PEZI</name>
<accession>A0AAD5RS39</accession>
<dbReference type="GO" id="GO:0016787">
    <property type="term" value="F:hydrolase activity"/>
    <property type="evidence" value="ECO:0007669"/>
    <property type="project" value="InterPro"/>
</dbReference>
<dbReference type="Proteomes" id="UP001201980">
    <property type="component" value="Unassembled WGS sequence"/>
</dbReference>
<dbReference type="EMBL" id="JAKWBI020000271">
    <property type="protein sequence ID" value="KAJ2897541.1"/>
    <property type="molecule type" value="Genomic_DNA"/>
</dbReference>
<dbReference type="SUPFAM" id="SSF53474">
    <property type="entry name" value="alpha/beta-Hydrolases"/>
    <property type="match status" value="1"/>
</dbReference>
<dbReference type="PANTHER" id="PTHR47668:SF1">
    <property type="entry name" value="DIENELACTONE HYDROLASE DOMAIN-CONTAINING PROTEIN-RELATED"/>
    <property type="match status" value="1"/>
</dbReference>
<sequence>MSHQLTPPTAAIRRLSTLVGNKTFSSPTPSTIVPVAASSYHTSTNLLQTHKRLPSLPFSSSTANAKSHIESLRSNVAKMSTMPATHGHSEACCNIPPVTSSNDYPMKGQYDEFDGLKTYVTGPDDATKGIIVIFDIFGYFPQTIQGADILSTSDKTKYKVVMPDWFEDTPLTTFWHDASVFGMGVEIGGDGGPDSVYSHVLCRTRFPPTTKEHQEKLGAFFQKHGPSTVKPKLPGIMKAVEAKYPSVQSWGILGFCWGGKVVSVTVSAGDNPFKIAAECHPAMVDPADAEGIKVPLCMLASKDEDPEAVSKFESNLSVTKHVETFGDQIHGWMAARSDLEDPRVKEEYVRGYKTVLEFFGKNWGQSPASRL</sequence>
<organism evidence="2 3">
    <name type="scientific">Zalerion maritima</name>
    <dbReference type="NCBI Taxonomy" id="339359"/>
    <lineage>
        <taxon>Eukaryota</taxon>
        <taxon>Fungi</taxon>
        <taxon>Dikarya</taxon>
        <taxon>Ascomycota</taxon>
        <taxon>Pezizomycotina</taxon>
        <taxon>Sordariomycetes</taxon>
        <taxon>Lulworthiomycetidae</taxon>
        <taxon>Lulworthiales</taxon>
        <taxon>Lulworthiaceae</taxon>
        <taxon>Zalerion</taxon>
    </lineage>
</organism>
<evidence type="ECO:0000259" key="1">
    <source>
        <dbReference type="Pfam" id="PF01738"/>
    </source>
</evidence>
<protein>
    <recommendedName>
        <fullName evidence="1">Dienelactone hydrolase domain-containing protein</fullName>
    </recommendedName>
</protein>
<dbReference type="Pfam" id="PF01738">
    <property type="entry name" value="DLH"/>
    <property type="match status" value="1"/>
</dbReference>
<evidence type="ECO:0000313" key="2">
    <source>
        <dbReference type="EMBL" id="KAJ2897541.1"/>
    </source>
</evidence>
<dbReference type="Gene3D" id="3.40.50.1820">
    <property type="entry name" value="alpha/beta hydrolase"/>
    <property type="match status" value="1"/>
</dbReference>
<comment type="caution">
    <text evidence="2">The sequence shown here is derived from an EMBL/GenBank/DDBJ whole genome shotgun (WGS) entry which is preliminary data.</text>
</comment>
<keyword evidence="3" id="KW-1185">Reference proteome</keyword>
<dbReference type="AlphaFoldDB" id="A0AAD5RS39"/>
<dbReference type="InterPro" id="IPR029058">
    <property type="entry name" value="AB_hydrolase_fold"/>
</dbReference>
<proteinExistence type="predicted"/>